<dbReference type="Proteomes" id="UP000195402">
    <property type="component" value="Unassembled WGS sequence"/>
</dbReference>
<evidence type="ECO:0000313" key="1">
    <source>
        <dbReference type="EMBL" id="OVA16329.1"/>
    </source>
</evidence>
<proteinExistence type="predicted"/>
<dbReference type="STRING" id="56857.A0A200R0T6"/>
<dbReference type="EMBL" id="MVGT01000589">
    <property type="protein sequence ID" value="OVA16329.1"/>
    <property type="molecule type" value="Genomic_DNA"/>
</dbReference>
<dbReference type="OrthoDB" id="1193127at2759"/>
<dbReference type="InterPro" id="IPR036259">
    <property type="entry name" value="MFS_trans_sf"/>
</dbReference>
<sequence>MVDYKGEGVMNRSKFGGWRSASLIIGVEMAETIAYYGISSNLITYLTDAPLQQSTAAAAANVNAWYNFKWLDEGAGEMIIGRGGIKNLY</sequence>
<dbReference type="InParanoid" id="A0A200R0T6"/>
<protein>
    <submittedName>
        <fullName evidence="1">Proton-dependent oligopeptide transporter family</fullName>
    </submittedName>
</protein>
<gene>
    <name evidence="1" type="ORF">BVC80_8975g20</name>
</gene>
<evidence type="ECO:0000313" key="2">
    <source>
        <dbReference type="Proteomes" id="UP000195402"/>
    </source>
</evidence>
<reference evidence="1 2" key="1">
    <citation type="journal article" date="2017" name="Mol. Plant">
        <title>The Genome of Medicinal Plant Macleaya cordata Provides New Insights into Benzylisoquinoline Alkaloids Metabolism.</title>
        <authorList>
            <person name="Liu X."/>
            <person name="Liu Y."/>
            <person name="Huang P."/>
            <person name="Ma Y."/>
            <person name="Qing Z."/>
            <person name="Tang Q."/>
            <person name="Cao H."/>
            <person name="Cheng P."/>
            <person name="Zheng Y."/>
            <person name="Yuan Z."/>
            <person name="Zhou Y."/>
            <person name="Liu J."/>
            <person name="Tang Z."/>
            <person name="Zhuo Y."/>
            <person name="Zhang Y."/>
            <person name="Yu L."/>
            <person name="Huang J."/>
            <person name="Yang P."/>
            <person name="Peng Q."/>
            <person name="Zhang J."/>
            <person name="Jiang W."/>
            <person name="Zhang Z."/>
            <person name="Lin K."/>
            <person name="Ro D.K."/>
            <person name="Chen X."/>
            <person name="Xiong X."/>
            <person name="Shang Y."/>
            <person name="Huang S."/>
            <person name="Zeng J."/>
        </authorList>
    </citation>
    <scope>NUCLEOTIDE SEQUENCE [LARGE SCALE GENOMIC DNA]</scope>
    <source>
        <strain evidence="2">cv. BLH2017</strain>
        <tissue evidence="1">Root</tissue>
    </source>
</reference>
<keyword evidence="2" id="KW-1185">Reference proteome</keyword>
<dbReference type="Gene3D" id="1.20.1250.20">
    <property type="entry name" value="MFS general substrate transporter like domains"/>
    <property type="match status" value="1"/>
</dbReference>
<organism evidence="1 2">
    <name type="scientific">Macleaya cordata</name>
    <name type="common">Five-seeded plume-poppy</name>
    <name type="synonym">Bocconia cordata</name>
    <dbReference type="NCBI Taxonomy" id="56857"/>
    <lineage>
        <taxon>Eukaryota</taxon>
        <taxon>Viridiplantae</taxon>
        <taxon>Streptophyta</taxon>
        <taxon>Embryophyta</taxon>
        <taxon>Tracheophyta</taxon>
        <taxon>Spermatophyta</taxon>
        <taxon>Magnoliopsida</taxon>
        <taxon>Ranunculales</taxon>
        <taxon>Papaveraceae</taxon>
        <taxon>Papaveroideae</taxon>
        <taxon>Macleaya</taxon>
    </lineage>
</organism>
<accession>A0A200R0T6</accession>
<name>A0A200R0T6_MACCD</name>
<comment type="caution">
    <text evidence="1">The sequence shown here is derived from an EMBL/GenBank/DDBJ whole genome shotgun (WGS) entry which is preliminary data.</text>
</comment>
<dbReference type="AlphaFoldDB" id="A0A200R0T6"/>